<dbReference type="AlphaFoldDB" id="A0A939T4V2"/>
<name>A0A939T4V2_9ACTN</name>
<dbReference type="RefSeq" id="WP_208257750.1">
    <property type="nucleotide sequence ID" value="NZ_JAGEOJ010000009.1"/>
</dbReference>
<feature type="transmembrane region" description="Helical" evidence="7">
    <location>
        <begin position="223"/>
        <end position="243"/>
    </location>
</feature>
<keyword evidence="5 7" id="KW-1133">Transmembrane helix</keyword>
<dbReference type="CDD" id="cd06261">
    <property type="entry name" value="TM_PBP2"/>
    <property type="match status" value="1"/>
</dbReference>
<dbReference type="GO" id="GO:0005886">
    <property type="term" value="C:plasma membrane"/>
    <property type="evidence" value="ECO:0007669"/>
    <property type="project" value="UniProtKB-SubCell"/>
</dbReference>
<evidence type="ECO:0000256" key="4">
    <source>
        <dbReference type="ARBA" id="ARBA00022692"/>
    </source>
</evidence>
<keyword evidence="4 7" id="KW-0812">Transmembrane</keyword>
<dbReference type="Proteomes" id="UP000669179">
    <property type="component" value="Unassembled WGS sequence"/>
</dbReference>
<dbReference type="PANTHER" id="PTHR43386:SF1">
    <property type="entry name" value="D,D-DIPEPTIDE TRANSPORT SYSTEM PERMEASE PROTEIN DDPC-RELATED"/>
    <property type="match status" value="1"/>
</dbReference>
<feature type="domain" description="ABC transmembrane type-1" evidence="8">
    <location>
        <begin position="110"/>
        <end position="299"/>
    </location>
</feature>
<dbReference type="Pfam" id="PF00528">
    <property type="entry name" value="BPD_transp_1"/>
    <property type="match status" value="1"/>
</dbReference>
<feature type="transmembrane region" description="Helical" evidence="7">
    <location>
        <begin position="122"/>
        <end position="142"/>
    </location>
</feature>
<sequence>MSLAEAQAEVVPADVEPTGRQIEGRSPLRLAYARLRQDRLAMVSLVIVFLMMLLALSAPLWAHWTGHNYHQTYPKTGVDENGQPVGPNGEFWLGADSIGRDVLVRAIYGARVSLLVGLSSTLLATVFGVAVGVLSGFLAGWVDGVLARFLDILLSFPYVLVAILVAVTFGASVPLTIFVISFFSFAAMARVVRGQVISIREKEYIEAARSVGSSKMRIMVVDILPNLIAPVTVLATLLIPQAIVFESVLSYLGAGVDPSTPSWGSMLSEAQDYYRTAWWFLFVPAALLLLTTFSFNILGDGVRDAFDPRTERLFMRKRKKAKK</sequence>
<dbReference type="InterPro" id="IPR000515">
    <property type="entry name" value="MetI-like"/>
</dbReference>
<accession>A0A939T4V2</accession>
<protein>
    <submittedName>
        <fullName evidence="9">ABC transporter permease</fullName>
    </submittedName>
</protein>
<comment type="similarity">
    <text evidence="7">Belongs to the binding-protein-dependent transport system permease family.</text>
</comment>
<feature type="transmembrane region" description="Helical" evidence="7">
    <location>
        <begin position="175"/>
        <end position="192"/>
    </location>
</feature>
<evidence type="ECO:0000313" key="10">
    <source>
        <dbReference type="Proteomes" id="UP000669179"/>
    </source>
</evidence>
<keyword evidence="2 7" id="KW-0813">Transport</keyword>
<dbReference type="PANTHER" id="PTHR43386">
    <property type="entry name" value="OLIGOPEPTIDE TRANSPORT SYSTEM PERMEASE PROTEIN APPC"/>
    <property type="match status" value="1"/>
</dbReference>
<evidence type="ECO:0000256" key="5">
    <source>
        <dbReference type="ARBA" id="ARBA00022989"/>
    </source>
</evidence>
<dbReference type="InterPro" id="IPR025966">
    <property type="entry name" value="OppC_N"/>
</dbReference>
<feature type="transmembrane region" description="Helical" evidence="7">
    <location>
        <begin position="40"/>
        <end position="62"/>
    </location>
</feature>
<gene>
    <name evidence="9" type="ORF">J4573_22340</name>
</gene>
<reference evidence="9" key="1">
    <citation type="submission" date="2021-03" db="EMBL/GenBank/DDBJ databases">
        <authorList>
            <person name="Kanchanasin P."/>
            <person name="Saeng-In P."/>
            <person name="Phongsopitanun W."/>
            <person name="Yuki M."/>
            <person name="Kudo T."/>
            <person name="Ohkuma M."/>
            <person name="Tanasupawat S."/>
        </authorList>
    </citation>
    <scope>NUCLEOTIDE SEQUENCE</scope>
    <source>
        <strain evidence="9">GKU 128</strain>
    </source>
</reference>
<evidence type="ECO:0000256" key="7">
    <source>
        <dbReference type="RuleBase" id="RU363032"/>
    </source>
</evidence>
<evidence type="ECO:0000259" key="8">
    <source>
        <dbReference type="PROSITE" id="PS50928"/>
    </source>
</evidence>
<dbReference type="InterPro" id="IPR035906">
    <property type="entry name" value="MetI-like_sf"/>
</dbReference>
<proteinExistence type="inferred from homology"/>
<feature type="transmembrane region" description="Helical" evidence="7">
    <location>
        <begin position="149"/>
        <end position="169"/>
    </location>
</feature>
<dbReference type="EMBL" id="JAGEOJ010000009">
    <property type="protein sequence ID" value="MBO2449858.1"/>
    <property type="molecule type" value="Genomic_DNA"/>
</dbReference>
<keyword evidence="10" id="KW-1185">Reference proteome</keyword>
<dbReference type="Pfam" id="PF12911">
    <property type="entry name" value="OppC_N"/>
    <property type="match status" value="1"/>
</dbReference>
<evidence type="ECO:0000313" key="9">
    <source>
        <dbReference type="EMBL" id="MBO2449858.1"/>
    </source>
</evidence>
<dbReference type="PROSITE" id="PS50928">
    <property type="entry name" value="ABC_TM1"/>
    <property type="match status" value="1"/>
</dbReference>
<dbReference type="GO" id="GO:0055085">
    <property type="term" value="P:transmembrane transport"/>
    <property type="evidence" value="ECO:0007669"/>
    <property type="project" value="InterPro"/>
</dbReference>
<keyword evidence="6 7" id="KW-0472">Membrane</keyword>
<evidence type="ECO:0000256" key="1">
    <source>
        <dbReference type="ARBA" id="ARBA00004651"/>
    </source>
</evidence>
<dbReference type="InterPro" id="IPR050366">
    <property type="entry name" value="BP-dependent_transpt_permease"/>
</dbReference>
<comment type="subcellular location">
    <subcellularLocation>
        <location evidence="1 7">Cell membrane</location>
        <topology evidence="1 7">Multi-pass membrane protein</topology>
    </subcellularLocation>
</comment>
<comment type="caution">
    <text evidence="9">The sequence shown here is derived from an EMBL/GenBank/DDBJ whole genome shotgun (WGS) entry which is preliminary data.</text>
</comment>
<evidence type="ECO:0000256" key="2">
    <source>
        <dbReference type="ARBA" id="ARBA00022448"/>
    </source>
</evidence>
<organism evidence="9 10">
    <name type="scientific">Actinomadura barringtoniae</name>
    <dbReference type="NCBI Taxonomy" id="1427535"/>
    <lineage>
        <taxon>Bacteria</taxon>
        <taxon>Bacillati</taxon>
        <taxon>Actinomycetota</taxon>
        <taxon>Actinomycetes</taxon>
        <taxon>Streptosporangiales</taxon>
        <taxon>Thermomonosporaceae</taxon>
        <taxon>Actinomadura</taxon>
    </lineage>
</organism>
<dbReference type="SUPFAM" id="SSF161098">
    <property type="entry name" value="MetI-like"/>
    <property type="match status" value="1"/>
</dbReference>
<keyword evidence="3" id="KW-1003">Cell membrane</keyword>
<evidence type="ECO:0000256" key="6">
    <source>
        <dbReference type="ARBA" id="ARBA00023136"/>
    </source>
</evidence>
<feature type="transmembrane region" description="Helical" evidence="7">
    <location>
        <begin position="277"/>
        <end position="299"/>
    </location>
</feature>
<evidence type="ECO:0000256" key="3">
    <source>
        <dbReference type="ARBA" id="ARBA00022475"/>
    </source>
</evidence>
<dbReference type="Gene3D" id="1.10.3720.10">
    <property type="entry name" value="MetI-like"/>
    <property type="match status" value="1"/>
</dbReference>